<dbReference type="Pfam" id="PF25005">
    <property type="entry name" value="PSF2_N"/>
    <property type="match status" value="1"/>
</dbReference>
<dbReference type="GO" id="GO:0000727">
    <property type="term" value="P:double-strand break repair via break-induced replication"/>
    <property type="evidence" value="ECO:0007669"/>
    <property type="project" value="TreeGrafter"/>
</dbReference>
<comment type="caution">
    <text evidence="9">The sequence shown here is derived from an EMBL/GenBank/DDBJ whole genome shotgun (WGS) entry which is preliminary data.</text>
</comment>
<organism evidence="9">
    <name type="scientific">Hyalella azteca</name>
    <name type="common">Amphipod</name>
    <dbReference type="NCBI Taxonomy" id="294128"/>
    <lineage>
        <taxon>Eukaryota</taxon>
        <taxon>Metazoa</taxon>
        <taxon>Ecdysozoa</taxon>
        <taxon>Arthropoda</taxon>
        <taxon>Crustacea</taxon>
        <taxon>Multicrustacea</taxon>
        <taxon>Malacostraca</taxon>
        <taxon>Eumalacostraca</taxon>
        <taxon>Peracarida</taxon>
        <taxon>Amphipoda</taxon>
        <taxon>Senticaudata</taxon>
        <taxon>Talitrida</taxon>
        <taxon>Talitroidea</taxon>
        <taxon>Hyalellidae</taxon>
        <taxon>Hyalella</taxon>
    </lineage>
</organism>
<dbReference type="InterPro" id="IPR007257">
    <property type="entry name" value="GINS_Psf2"/>
</dbReference>
<evidence type="ECO:0000256" key="4">
    <source>
        <dbReference type="ARBA" id="ARBA00023242"/>
    </source>
</evidence>
<reference evidence="9" key="2">
    <citation type="journal article" date="2018" name="Environ. Sci. Technol.">
        <title>The Toxicogenome of Hyalella azteca: A Model for Sediment Ecotoxicology and Evolutionary Toxicology.</title>
        <authorList>
            <person name="Poynton H.C."/>
            <person name="Hasenbein S."/>
            <person name="Benoit J.B."/>
            <person name="Sepulveda M.S."/>
            <person name="Poelchau M.F."/>
            <person name="Hughes D.S.T."/>
            <person name="Murali S.C."/>
            <person name="Chen S."/>
            <person name="Glastad K.M."/>
            <person name="Goodisman M.A.D."/>
            <person name="Werren J.H."/>
            <person name="Vineis J.H."/>
            <person name="Bowen J.L."/>
            <person name="Friedrich M."/>
            <person name="Jones J."/>
            <person name="Robertson H.M."/>
            <person name="Feyereisen R."/>
            <person name="Mechler-Hickson A."/>
            <person name="Mathers N."/>
            <person name="Lee C.E."/>
            <person name="Colbourne J.K."/>
            <person name="Biales A."/>
            <person name="Johnston J.S."/>
            <person name="Wellborn G.A."/>
            <person name="Rosendale A.J."/>
            <person name="Cridge A.G."/>
            <person name="Munoz-Torres M.C."/>
            <person name="Bain P.A."/>
            <person name="Manny A.R."/>
            <person name="Major K.M."/>
            <person name="Lambert F.N."/>
            <person name="Vulpe C.D."/>
            <person name="Tuck P."/>
            <person name="Blalock B.J."/>
            <person name="Lin Y.Y."/>
            <person name="Smith M.E."/>
            <person name="Ochoa-Acuna H."/>
            <person name="Chen M.M."/>
            <person name="Childers C.P."/>
            <person name="Qu J."/>
            <person name="Dugan S."/>
            <person name="Lee S.L."/>
            <person name="Chao H."/>
            <person name="Dinh H."/>
            <person name="Han Y."/>
            <person name="Doddapaneni H."/>
            <person name="Worley K.C."/>
            <person name="Muzny D.M."/>
            <person name="Gibbs R.A."/>
            <person name="Richards S."/>
        </authorList>
    </citation>
    <scope>NUCLEOTIDE SEQUENCE</scope>
    <source>
        <strain evidence="9">HAZT.00-mixed</strain>
        <tissue evidence="9">Whole organism</tissue>
    </source>
</reference>
<evidence type="ECO:0000259" key="7">
    <source>
        <dbReference type="Pfam" id="PF05916"/>
    </source>
</evidence>
<keyword evidence="6" id="KW-0472">Membrane</keyword>
<proteinExistence type="inferred from homology"/>
<evidence type="ECO:0000256" key="3">
    <source>
        <dbReference type="ARBA" id="ARBA00022705"/>
    </source>
</evidence>
<dbReference type="GO" id="GO:0071162">
    <property type="term" value="C:CMG complex"/>
    <property type="evidence" value="ECO:0007669"/>
    <property type="project" value="UniProtKB-ARBA"/>
</dbReference>
<dbReference type="GO" id="GO:0000811">
    <property type="term" value="C:GINS complex"/>
    <property type="evidence" value="ECO:0007669"/>
    <property type="project" value="TreeGrafter"/>
</dbReference>
<feature type="transmembrane region" description="Helical" evidence="6">
    <location>
        <begin position="26"/>
        <end position="50"/>
    </location>
</feature>
<dbReference type="Proteomes" id="UP000711488">
    <property type="component" value="Unassembled WGS sequence"/>
</dbReference>
<dbReference type="CDD" id="cd21694">
    <property type="entry name" value="GINS_B_Psf2"/>
    <property type="match status" value="1"/>
</dbReference>
<dbReference type="InterPro" id="IPR021151">
    <property type="entry name" value="GINS_A"/>
</dbReference>
<dbReference type="SUPFAM" id="SSF158573">
    <property type="entry name" value="GINS helical bundle-like"/>
    <property type="match status" value="1"/>
</dbReference>
<dbReference type="FunFam" id="3.40.5.50:FF:000001">
    <property type="entry name" value="DNA replication complex GINS protein PSF2"/>
    <property type="match status" value="1"/>
</dbReference>
<comment type="subunit">
    <text evidence="5">Component of the GINS complex.</text>
</comment>
<reference evidence="9" key="1">
    <citation type="submission" date="2014-08" db="EMBL/GenBank/DDBJ databases">
        <authorList>
            <person name="Murali S."/>
            <person name="Richards S."/>
            <person name="Bandaranaike D."/>
            <person name="Bellair M."/>
            <person name="Blankenburg K."/>
            <person name="Chao H."/>
            <person name="Dinh H."/>
            <person name="Doddapaneni H."/>
            <person name="Dugan-Rocha S."/>
            <person name="Elkadiri S."/>
            <person name="Gnanaolivu R."/>
            <person name="Hughes D."/>
            <person name="Lee S."/>
            <person name="Li M."/>
            <person name="Ming W."/>
            <person name="Munidasa M."/>
            <person name="Muniz J."/>
            <person name="Nguyen L."/>
            <person name="Osuji N."/>
            <person name="Pu L.-L."/>
            <person name="Puazo M."/>
            <person name="Skinner E."/>
            <person name="Qu C."/>
            <person name="Quiroz J."/>
            <person name="Raj R."/>
            <person name="Weissenberger G."/>
            <person name="Xin Y."/>
            <person name="Zou X."/>
            <person name="Han Y."/>
            <person name="Worley K."/>
            <person name="Muzny D."/>
            <person name="Gibbs R."/>
        </authorList>
    </citation>
    <scope>NUCLEOTIDE SEQUENCE</scope>
    <source>
        <strain evidence="9">HAZT.00-mixed</strain>
        <tissue evidence="9">Whole organism</tissue>
    </source>
</reference>
<comment type="similarity">
    <text evidence="2 5">Belongs to the GINS2/PSF2 family.</text>
</comment>
<reference evidence="9" key="3">
    <citation type="submission" date="2019-06" db="EMBL/GenBank/DDBJ databases">
        <authorList>
            <person name="Poynton C."/>
            <person name="Hasenbein S."/>
            <person name="Benoit J.B."/>
            <person name="Sepulveda M.S."/>
            <person name="Poelchau M.F."/>
            <person name="Murali S.C."/>
            <person name="Chen S."/>
            <person name="Glastad K.M."/>
            <person name="Werren J.H."/>
            <person name="Vineis J.H."/>
            <person name="Bowen J.L."/>
            <person name="Friedrich M."/>
            <person name="Jones J."/>
            <person name="Robertson H.M."/>
            <person name="Feyereisen R."/>
            <person name="Mechler-Hickson A."/>
            <person name="Mathers N."/>
            <person name="Lee C.E."/>
            <person name="Colbourne J.K."/>
            <person name="Biales A."/>
            <person name="Johnston J.S."/>
            <person name="Wellborn G.A."/>
            <person name="Rosendale A.J."/>
            <person name="Cridge A.G."/>
            <person name="Munoz-Torres M.C."/>
            <person name="Bain P.A."/>
            <person name="Manny A.R."/>
            <person name="Major K.M."/>
            <person name="Lambert F.N."/>
            <person name="Vulpe C.D."/>
            <person name="Tuck P."/>
            <person name="Blalock B.J."/>
            <person name="Lin Y.-Y."/>
            <person name="Smith M.E."/>
            <person name="Ochoa-Acuna H."/>
            <person name="Chen M.-J.M."/>
            <person name="Childers C.P."/>
            <person name="Qu J."/>
            <person name="Dugan S."/>
            <person name="Lee S.L."/>
            <person name="Chao H."/>
            <person name="Dinh H."/>
            <person name="Han Y."/>
            <person name="Doddapaneni H."/>
            <person name="Worley K.C."/>
            <person name="Muzny D.M."/>
            <person name="Gibbs R.A."/>
            <person name="Richards S."/>
        </authorList>
    </citation>
    <scope>NUCLEOTIDE SEQUENCE</scope>
    <source>
        <strain evidence="9">HAZT.00-mixed</strain>
        <tissue evidence="9">Whole organism</tissue>
    </source>
</reference>
<dbReference type="CDD" id="cd11712">
    <property type="entry name" value="GINS_A_psf2"/>
    <property type="match status" value="1"/>
</dbReference>
<dbReference type="FunFam" id="1.20.58.1020:FF:000001">
    <property type="entry name" value="DNA replication complex GINS protein PSF2"/>
    <property type="match status" value="1"/>
</dbReference>
<sequence>MEAVEEEFLAEREHVQIIPNFSHDKLYLIAGDVGPFVAGIPCSVPLWLAVNLRQRGKCRLLPPAWMEAEALAAKKEEEMQTKVMMVIVCRPSLWFHGIKCSRSCQVFTKMGSENYMAVAQLLLTTAPHDVPNAHLVRTLIKDIWDLRIAKLRSSVAEFIKQSGRHARLHHLTPMELHSVR</sequence>
<name>A0A6A0HAT9_HYAAZ</name>
<feature type="domain" description="DNA replication complex GINS protein PSF2 N-terminal" evidence="8">
    <location>
        <begin position="5"/>
        <end position="60"/>
    </location>
</feature>
<dbReference type="PIRSF" id="PIRSF028998">
    <property type="entry name" value="GINS_Psf2_subgr"/>
    <property type="match status" value="1"/>
</dbReference>
<keyword evidence="3 5" id="KW-0235">DNA replication</keyword>
<feature type="domain" description="GINS subunit" evidence="7">
    <location>
        <begin position="65"/>
        <end position="177"/>
    </location>
</feature>
<evidence type="ECO:0000259" key="8">
    <source>
        <dbReference type="Pfam" id="PF25005"/>
    </source>
</evidence>
<comment type="subcellular location">
    <subcellularLocation>
        <location evidence="1 5">Nucleus</location>
    </subcellularLocation>
</comment>
<dbReference type="PANTHER" id="PTHR12772">
    <property type="entry name" value="DNA REPLICATION COMPLEX GINS PROTEIN PSF2"/>
    <property type="match status" value="1"/>
</dbReference>
<evidence type="ECO:0000256" key="6">
    <source>
        <dbReference type="SAM" id="Phobius"/>
    </source>
</evidence>
<evidence type="ECO:0000256" key="5">
    <source>
        <dbReference type="PIRNR" id="PIRNR028998"/>
    </source>
</evidence>
<dbReference type="PANTHER" id="PTHR12772:SF0">
    <property type="entry name" value="DNA REPLICATION COMPLEX GINS PROTEIN PSF2"/>
    <property type="match status" value="1"/>
</dbReference>
<evidence type="ECO:0000256" key="2">
    <source>
        <dbReference type="ARBA" id="ARBA00010565"/>
    </source>
</evidence>
<dbReference type="Gene3D" id="1.20.58.1020">
    <property type="match status" value="1"/>
</dbReference>
<dbReference type="EMBL" id="JQDR03003307">
    <property type="protein sequence ID" value="KAA0202619.1"/>
    <property type="molecule type" value="Genomic_DNA"/>
</dbReference>
<dbReference type="Pfam" id="PF05916">
    <property type="entry name" value="Sld5"/>
    <property type="match status" value="1"/>
</dbReference>
<gene>
    <name evidence="9" type="ORF">HAZT_HAZT006632</name>
</gene>
<dbReference type="GO" id="GO:0006260">
    <property type="term" value="P:DNA replication"/>
    <property type="evidence" value="ECO:0007669"/>
    <property type="project" value="UniProtKB-KW"/>
</dbReference>
<dbReference type="AlphaFoldDB" id="A0A6A0HAT9"/>
<keyword evidence="4 5" id="KW-0539">Nucleus</keyword>
<dbReference type="SUPFAM" id="SSF160059">
    <property type="entry name" value="PriA/YqbF domain"/>
    <property type="match status" value="1"/>
</dbReference>
<dbReference type="InterPro" id="IPR036224">
    <property type="entry name" value="GINS_bundle-like_dom_sf"/>
</dbReference>
<evidence type="ECO:0000256" key="1">
    <source>
        <dbReference type="ARBA" id="ARBA00004123"/>
    </source>
</evidence>
<evidence type="ECO:0000313" key="9">
    <source>
        <dbReference type="EMBL" id="KAA0202619.1"/>
    </source>
</evidence>
<dbReference type="InterPro" id="IPR056784">
    <property type="entry name" value="PSF2_N"/>
</dbReference>
<keyword evidence="6" id="KW-0812">Transmembrane</keyword>
<dbReference type="OrthoDB" id="1938138at2759"/>
<protein>
    <recommendedName>
        <fullName evidence="5">DNA replication complex GINS protein PSF2</fullName>
    </recommendedName>
</protein>
<keyword evidence="6" id="KW-1133">Transmembrane helix</keyword>
<dbReference type="Gene3D" id="3.40.5.50">
    <property type="match status" value="1"/>
</dbReference>
<accession>A0A6A0HAT9</accession>